<protein>
    <submittedName>
        <fullName evidence="11">MotA/TolQ/ExbB proton channel family protein</fullName>
    </submittedName>
</protein>
<feature type="domain" description="MotA/TolQ/ExbB proton channel" evidence="10">
    <location>
        <begin position="301"/>
        <end position="420"/>
    </location>
</feature>
<comment type="subcellular location">
    <subcellularLocation>
        <location evidence="1">Cell membrane</location>
        <topology evidence="1">Multi-pass membrane protein</topology>
    </subcellularLocation>
    <subcellularLocation>
        <location evidence="6">Membrane</location>
        <topology evidence="6">Multi-pass membrane protein</topology>
    </subcellularLocation>
</comment>
<evidence type="ECO:0000256" key="9">
    <source>
        <dbReference type="SAM" id="SignalP"/>
    </source>
</evidence>
<evidence type="ECO:0000256" key="4">
    <source>
        <dbReference type="ARBA" id="ARBA00022989"/>
    </source>
</evidence>
<accession>A0A6H1UC66</accession>
<comment type="similarity">
    <text evidence="6">Belongs to the exbB/tolQ family.</text>
</comment>
<feature type="transmembrane region" description="Helical" evidence="8">
    <location>
        <begin position="384"/>
        <end position="404"/>
    </location>
</feature>
<dbReference type="AlphaFoldDB" id="A0A6H1UC66"/>
<keyword evidence="4 8" id="KW-1133">Transmembrane helix</keyword>
<dbReference type="RefSeq" id="WP_168659948.1">
    <property type="nucleotide sequence ID" value="NZ_CP051180.1"/>
</dbReference>
<keyword evidence="2" id="KW-1003">Cell membrane</keyword>
<feature type="transmembrane region" description="Helical" evidence="8">
    <location>
        <begin position="260"/>
        <end position="280"/>
    </location>
</feature>
<dbReference type="InterPro" id="IPR017270">
    <property type="entry name" value="MotA/TolQ/ExbB-rel"/>
</dbReference>
<feature type="chain" id="PRO_5026272705" evidence="9">
    <location>
        <begin position="19"/>
        <end position="442"/>
    </location>
</feature>
<evidence type="ECO:0000256" key="3">
    <source>
        <dbReference type="ARBA" id="ARBA00022692"/>
    </source>
</evidence>
<keyword evidence="12" id="KW-1185">Reference proteome</keyword>
<feature type="transmembrane region" description="Helical" evidence="8">
    <location>
        <begin position="346"/>
        <end position="364"/>
    </location>
</feature>
<gene>
    <name evidence="11" type="ORF">HER31_07265</name>
</gene>
<reference evidence="11 12" key="1">
    <citation type="submission" date="2020-04" db="EMBL/GenBank/DDBJ databases">
        <title>Ferrimonas sp. S7 isolated from sea water.</title>
        <authorList>
            <person name="Bae S.S."/>
            <person name="Baek K."/>
        </authorList>
    </citation>
    <scope>NUCLEOTIDE SEQUENCE [LARGE SCALE GENOMIC DNA]</scope>
    <source>
        <strain evidence="11 12">S7</strain>
    </source>
</reference>
<dbReference type="PIRSF" id="PIRSF037714">
    <property type="entry name" value="TolR"/>
    <property type="match status" value="1"/>
</dbReference>
<proteinExistence type="inferred from homology"/>
<keyword evidence="6" id="KW-0813">Transport</keyword>
<keyword evidence="9" id="KW-0732">Signal</keyword>
<evidence type="ECO:0000256" key="7">
    <source>
        <dbReference type="SAM" id="Coils"/>
    </source>
</evidence>
<dbReference type="KEGG" id="fes:HER31_07265"/>
<evidence type="ECO:0000256" key="8">
    <source>
        <dbReference type="SAM" id="Phobius"/>
    </source>
</evidence>
<keyword evidence="7" id="KW-0175">Coiled coil</keyword>
<dbReference type="InterPro" id="IPR002898">
    <property type="entry name" value="MotA_ExbB_proton_chnl"/>
</dbReference>
<evidence type="ECO:0000256" key="2">
    <source>
        <dbReference type="ARBA" id="ARBA00022475"/>
    </source>
</evidence>
<feature type="coiled-coil region" evidence="7">
    <location>
        <begin position="50"/>
        <end position="84"/>
    </location>
</feature>
<dbReference type="InterPro" id="IPR050790">
    <property type="entry name" value="ExbB/TolQ_transport"/>
</dbReference>
<organism evidence="11 12">
    <name type="scientific">Ferrimonas lipolytica</name>
    <dbReference type="NCBI Taxonomy" id="2724191"/>
    <lineage>
        <taxon>Bacteria</taxon>
        <taxon>Pseudomonadati</taxon>
        <taxon>Pseudomonadota</taxon>
        <taxon>Gammaproteobacteria</taxon>
        <taxon>Alteromonadales</taxon>
        <taxon>Ferrimonadaceae</taxon>
        <taxon>Ferrimonas</taxon>
    </lineage>
</organism>
<dbReference type="Proteomes" id="UP000501602">
    <property type="component" value="Chromosome"/>
</dbReference>
<evidence type="ECO:0000259" key="10">
    <source>
        <dbReference type="Pfam" id="PF01618"/>
    </source>
</evidence>
<dbReference type="GO" id="GO:0005886">
    <property type="term" value="C:plasma membrane"/>
    <property type="evidence" value="ECO:0007669"/>
    <property type="project" value="UniProtKB-SubCell"/>
</dbReference>
<dbReference type="Pfam" id="PF01618">
    <property type="entry name" value="MotA_ExbB"/>
    <property type="match status" value="1"/>
</dbReference>
<keyword evidence="5 8" id="KW-0472">Membrane</keyword>
<sequence>MARLTFLMLSLVATMSVAQPLNSLAEKSSEARQQEQKHNHNRLATVGAEADDVNAKLKAQQQALADLQRQVDQLSDQFADNEQLLAERSKQLTLSTGALGEVYGVVRQVGGELAGELERGPLALIAPERQQQAAELAKAKRLPDIEQLRQLPMIMLADINQAAQVGQVSLPVADTVGQVSPQTLWHLGPFSLVGASGFAQIDSQRDLALLYPRQPQFMVPTGAAVETLAIDAGMGDLLDMYQLTPTLKQRFEAGGVVGKVIVALLAIGLIISLIRGAVLIKTQLGIQSQLKLADSDSNHGNNPMGRILASYHSNKDHPLDTIELKLTEAIVNEQQGLERGLSMLKLLAALAPMLGLLGTVTGMIETFQVITQYGNGDPKVMAGGISMALITTVLGMVAAMPLLLTHNLLNSRVVAIRSILEKESLALIALHAEQHEQGKQAA</sequence>
<evidence type="ECO:0000313" key="11">
    <source>
        <dbReference type="EMBL" id="QIZ76687.1"/>
    </source>
</evidence>
<keyword evidence="3 8" id="KW-0812">Transmembrane</keyword>
<evidence type="ECO:0000256" key="5">
    <source>
        <dbReference type="ARBA" id="ARBA00023136"/>
    </source>
</evidence>
<dbReference type="PANTHER" id="PTHR30625:SF11">
    <property type="entry name" value="MOTA_TOLQ_EXBB PROTON CHANNEL DOMAIN-CONTAINING PROTEIN"/>
    <property type="match status" value="1"/>
</dbReference>
<dbReference type="PANTHER" id="PTHR30625">
    <property type="entry name" value="PROTEIN TOLQ"/>
    <property type="match status" value="1"/>
</dbReference>
<feature type="signal peptide" evidence="9">
    <location>
        <begin position="1"/>
        <end position="18"/>
    </location>
</feature>
<keyword evidence="6" id="KW-0653">Protein transport</keyword>
<dbReference type="GO" id="GO:0017038">
    <property type="term" value="P:protein import"/>
    <property type="evidence" value="ECO:0007669"/>
    <property type="project" value="TreeGrafter"/>
</dbReference>
<evidence type="ECO:0000256" key="1">
    <source>
        <dbReference type="ARBA" id="ARBA00004651"/>
    </source>
</evidence>
<name>A0A6H1UC66_9GAMM</name>
<evidence type="ECO:0000256" key="6">
    <source>
        <dbReference type="RuleBase" id="RU004057"/>
    </source>
</evidence>
<evidence type="ECO:0000313" key="12">
    <source>
        <dbReference type="Proteomes" id="UP000501602"/>
    </source>
</evidence>
<dbReference type="EMBL" id="CP051180">
    <property type="protein sequence ID" value="QIZ76687.1"/>
    <property type="molecule type" value="Genomic_DNA"/>
</dbReference>